<dbReference type="EMBL" id="JAFFGZ010000004">
    <property type="protein sequence ID" value="KAK4645343.1"/>
    <property type="molecule type" value="Genomic_DNA"/>
</dbReference>
<gene>
    <name evidence="1" type="ORF">QC761_0031550</name>
</gene>
<comment type="caution">
    <text evidence="1">The sequence shown here is derived from an EMBL/GenBank/DDBJ whole genome shotgun (WGS) entry which is preliminary data.</text>
</comment>
<name>A0ABR0FPF6_9PEZI</name>
<accession>A0ABR0FPF6</accession>
<evidence type="ECO:0000313" key="2">
    <source>
        <dbReference type="Proteomes" id="UP001322138"/>
    </source>
</evidence>
<reference evidence="1 2" key="1">
    <citation type="journal article" date="2023" name="bioRxiv">
        <title>High-quality genome assemblies of four members of thePodospora anserinaspecies complex.</title>
        <authorList>
            <person name="Ament-Velasquez S.L."/>
            <person name="Vogan A.A."/>
            <person name="Wallerman O."/>
            <person name="Hartmann F."/>
            <person name="Gautier V."/>
            <person name="Silar P."/>
            <person name="Giraud T."/>
            <person name="Johannesson H."/>
        </authorList>
    </citation>
    <scope>NUCLEOTIDE SEQUENCE [LARGE SCALE GENOMIC DNA]</scope>
    <source>
        <strain evidence="1 2">CBS 112042</strain>
    </source>
</reference>
<organism evidence="1 2">
    <name type="scientific">Podospora bellae-mahoneyi</name>
    <dbReference type="NCBI Taxonomy" id="2093777"/>
    <lineage>
        <taxon>Eukaryota</taxon>
        <taxon>Fungi</taxon>
        <taxon>Dikarya</taxon>
        <taxon>Ascomycota</taxon>
        <taxon>Pezizomycotina</taxon>
        <taxon>Sordariomycetes</taxon>
        <taxon>Sordariomycetidae</taxon>
        <taxon>Sordariales</taxon>
        <taxon>Podosporaceae</taxon>
        <taxon>Podospora</taxon>
    </lineage>
</organism>
<sequence length="65" mass="7081">MQSRCVSGGPTVFPSLAWAEKQSHNALNPKIRTFTPSWLLSATSRLPDLSVLTTTVSGPWSFFDG</sequence>
<dbReference type="RefSeq" id="XP_062734319.1">
    <property type="nucleotide sequence ID" value="XM_062872265.1"/>
</dbReference>
<evidence type="ECO:0000313" key="1">
    <source>
        <dbReference type="EMBL" id="KAK4645343.1"/>
    </source>
</evidence>
<dbReference type="Proteomes" id="UP001322138">
    <property type="component" value="Unassembled WGS sequence"/>
</dbReference>
<keyword evidence="2" id="KW-1185">Reference proteome</keyword>
<dbReference type="GeneID" id="87891389"/>
<protein>
    <submittedName>
        <fullName evidence="1">Uncharacterized protein</fullName>
    </submittedName>
</protein>
<proteinExistence type="predicted"/>